<protein>
    <recommendedName>
        <fullName evidence="3">Mce/MlaD domain-containing protein</fullName>
    </recommendedName>
</protein>
<dbReference type="Proteomes" id="UP000620266">
    <property type="component" value="Unassembled WGS sequence"/>
</dbReference>
<feature type="domain" description="Mce/MlaD" evidence="3">
    <location>
        <begin position="64"/>
        <end position="126"/>
    </location>
</feature>
<evidence type="ECO:0000313" key="4">
    <source>
        <dbReference type="EMBL" id="GGC18351.1"/>
    </source>
</evidence>
<feature type="compositionally biased region" description="Pro residues" evidence="1">
    <location>
        <begin position="1"/>
        <end position="18"/>
    </location>
</feature>
<reference evidence="4" key="1">
    <citation type="journal article" date="2014" name="Int. J. Syst. Evol. Microbiol.">
        <title>Complete genome sequence of Corynebacterium casei LMG S-19264T (=DSM 44701T), isolated from a smear-ripened cheese.</title>
        <authorList>
            <consortium name="US DOE Joint Genome Institute (JGI-PGF)"/>
            <person name="Walter F."/>
            <person name="Albersmeier A."/>
            <person name="Kalinowski J."/>
            <person name="Ruckert C."/>
        </authorList>
    </citation>
    <scope>NUCLEOTIDE SEQUENCE</scope>
    <source>
        <strain evidence="4">CCM 7086</strain>
    </source>
</reference>
<accession>A0A8J2XZ30</accession>
<evidence type="ECO:0000259" key="3">
    <source>
        <dbReference type="Pfam" id="PF02470"/>
    </source>
</evidence>
<evidence type="ECO:0000256" key="1">
    <source>
        <dbReference type="SAM" id="MobiDB-lite"/>
    </source>
</evidence>
<organism evidence="4 5">
    <name type="scientific">Oxalicibacterium flavum</name>
    <dbReference type="NCBI Taxonomy" id="179467"/>
    <lineage>
        <taxon>Bacteria</taxon>
        <taxon>Pseudomonadati</taxon>
        <taxon>Pseudomonadota</taxon>
        <taxon>Betaproteobacteria</taxon>
        <taxon>Burkholderiales</taxon>
        <taxon>Oxalobacteraceae</taxon>
        <taxon>Oxalicibacterium</taxon>
    </lineage>
</organism>
<feature type="region of interest" description="Disordered" evidence="1">
    <location>
        <begin position="1"/>
        <end position="20"/>
    </location>
</feature>
<feature type="transmembrane region" description="Helical" evidence="2">
    <location>
        <begin position="36"/>
        <end position="56"/>
    </location>
</feature>
<gene>
    <name evidence="4" type="ORF">GCM10007205_29290</name>
</gene>
<dbReference type="InterPro" id="IPR052336">
    <property type="entry name" value="MlaD_Phospholipid_Transporter"/>
</dbReference>
<evidence type="ECO:0000313" key="5">
    <source>
        <dbReference type="Proteomes" id="UP000620266"/>
    </source>
</evidence>
<dbReference type="PANTHER" id="PTHR33371:SF4">
    <property type="entry name" value="INTERMEMBRANE PHOSPHOLIPID TRANSPORT SYSTEM BINDING PROTEIN MLAD"/>
    <property type="match status" value="1"/>
</dbReference>
<comment type="caution">
    <text evidence="4">The sequence shown here is derived from an EMBL/GenBank/DDBJ whole genome shotgun (WGS) entry which is preliminary data.</text>
</comment>
<keyword evidence="2" id="KW-0472">Membrane</keyword>
<dbReference type="EMBL" id="BMCG01000006">
    <property type="protein sequence ID" value="GGC18351.1"/>
    <property type="molecule type" value="Genomic_DNA"/>
</dbReference>
<sequence>MPEQPPLPLPSPEPPSASVPPSVAAPLAQGNLEFKAAILLAFLVALICSAAGYLMYARGAFESTQDLVLLADDAEGVAVGMDLTFSGFPIGRVSRIELGKDGKARMIVAVAEKDAHWLRTSSVFTMERPIVGSTRLRAFTGIPEDPPLEAGAERTLLVGDVAAEIPLLVASAKQLIENLNGLSDAQSALSTTLANVQALTDKLNGPHGALGALLGNETDAKKLVATVERANSMLARVDGVLAKADAQLFGKDGNSQATIVQLNAMLGEARQSLQKLDAVLTDAQAISGNARAATGDLDVLRGDVDRSVRKVEQLVDELNRKWPFARDTELKLP</sequence>
<dbReference type="InterPro" id="IPR003399">
    <property type="entry name" value="Mce/MlaD"/>
</dbReference>
<dbReference type="AlphaFoldDB" id="A0A8J2XZ30"/>
<dbReference type="RefSeq" id="WP_188397480.1">
    <property type="nucleotide sequence ID" value="NZ_BMCG01000006.1"/>
</dbReference>
<evidence type="ECO:0000256" key="2">
    <source>
        <dbReference type="SAM" id="Phobius"/>
    </source>
</evidence>
<keyword evidence="2" id="KW-1133">Transmembrane helix</keyword>
<name>A0A8J2XZ30_9BURK</name>
<reference evidence="4" key="2">
    <citation type="submission" date="2020-09" db="EMBL/GenBank/DDBJ databases">
        <authorList>
            <person name="Sun Q."/>
            <person name="Sedlacek I."/>
        </authorList>
    </citation>
    <scope>NUCLEOTIDE SEQUENCE</scope>
    <source>
        <strain evidence="4">CCM 7086</strain>
    </source>
</reference>
<keyword evidence="2" id="KW-0812">Transmembrane</keyword>
<dbReference type="Pfam" id="PF02470">
    <property type="entry name" value="MlaD"/>
    <property type="match status" value="1"/>
</dbReference>
<proteinExistence type="predicted"/>
<dbReference type="PANTHER" id="PTHR33371">
    <property type="entry name" value="INTERMEMBRANE PHOSPHOLIPID TRANSPORT SYSTEM BINDING PROTEIN MLAD-RELATED"/>
    <property type="match status" value="1"/>
</dbReference>
<keyword evidence="5" id="KW-1185">Reference proteome</keyword>